<comment type="caution">
    <text evidence="1">The sequence shown here is derived from an EMBL/GenBank/DDBJ whole genome shotgun (WGS) entry which is preliminary data.</text>
</comment>
<dbReference type="RefSeq" id="WP_117718269.1">
    <property type="nucleotide sequence ID" value="NZ_QSTP01000001.1"/>
</dbReference>
<protein>
    <submittedName>
        <fullName evidence="1">Uncharacterized protein</fullName>
    </submittedName>
</protein>
<gene>
    <name evidence="1" type="ORF">DXB99_03010</name>
</gene>
<sequence length="97" mass="11291">MKDGKFKQLILDAYKKSSKGNLVGILYNAVSTYGFSDMKDIDGFVKNCNPDMLYLKSKFTGNEIDVYEWELENYKVKESENTIYIKCKNKMEVALMY</sequence>
<evidence type="ECO:0000313" key="2">
    <source>
        <dbReference type="Proteomes" id="UP000260758"/>
    </source>
</evidence>
<proteinExistence type="predicted"/>
<organism evidence="1 2">
    <name type="scientific">Agathobacter rectalis</name>
    <dbReference type="NCBI Taxonomy" id="39491"/>
    <lineage>
        <taxon>Bacteria</taxon>
        <taxon>Bacillati</taxon>
        <taxon>Bacillota</taxon>
        <taxon>Clostridia</taxon>
        <taxon>Lachnospirales</taxon>
        <taxon>Lachnospiraceae</taxon>
        <taxon>Agathobacter</taxon>
    </lineage>
</organism>
<evidence type="ECO:0000313" key="1">
    <source>
        <dbReference type="EMBL" id="RGM75510.1"/>
    </source>
</evidence>
<reference evidence="1 2" key="1">
    <citation type="submission" date="2018-08" db="EMBL/GenBank/DDBJ databases">
        <title>A genome reference for cultivated species of the human gut microbiota.</title>
        <authorList>
            <person name="Zou Y."/>
            <person name="Xue W."/>
            <person name="Luo G."/>
        </authorList>
    </citation>
    <scope>NUCLEOTIDE SEQUENCE [LARGE SCALE GENOMIC DNA]</scope>
    <source>
        <strain evidence="1 2">OM07-13</strain>
    </source>
</reference>
<dbReference type="Proteomes" id="UP000260758">
    <property type="component" value="Unassembled WGS sequence"/>
</dbReference>
<accession>A0A3E4YLC8</accession>
<dbReference type="AlphaFoldDB" id="A0A3E4YLC8"/>
<name>A0A3E4YLC8_9FIRM</name>
<dbReference type="EMBL" id="QSTP01000001">
    <property type="protein sequence ID" value="RGM75510.1"/>
    <property type="molecule type" value="Genomic_DNA"/>
</dbReference>